<proteinExistence type="predicted"/>
<reference evidence="3 4" key="1">
    <citation type="submission" date="2019-02" db="EMBL/GenBank/DDBJ databases">
        <title>Aquabacterium sp. strain KMB7.</title>
        <authorList>
            <person name="Chen W.-M."/>
        </authorList>
    </citation>
    <scope>NUCLEOTIDE SEQUENCE [LARGE SCALE GENOMIC DNA]</scope>
    <source>
        <strain evidence="3 4">KMB7</strain>
    </source>
</reference>
<accession>A0A4Q9H3H5</accession>
<dbReference type="Pfam" id="PF01593">
    <property type="entry name" value="Amino_oxidase"/>
    <property type="match status" value="1"/>
</dbReference>
<evidence type="ECO:0000313" key="4">
    <source>
        <dbReference type="Proteomes" id="UP000292120"/>
    </source>
</evidence>
<dbReference type="GO" id="GO:0016491">
    <property type="term" value="F:oxidoreductase activity"/>
    <property type="evidence" value="ECO:0007669"/>
    <property type="project" value="InterPro"/>
</dbReference>
<dbReference type="Gene3D" id="3.50.50.60">
    <property type="entry name" value="FAD/NAD(P)-binding domain"/>
    <property type="match status" value="1"/>
</dbReference>
<protein>
    <submittedName>
        <fullName evidence="3">NAD/FAD-binding protein</fullName>
    </submittedName>
</protein>
<dbReference type="PANTHER" id="PTHR42923:SF17">
    <property type="entry name" value="AMINE OXIDASE DOMAIN-CONTAINING PROTEIN"/>
    <property type="match status" value="1"/>
</dbReference>
<gene>
    <name evidence="3" type="ORF">EYS42_12620</name>
</gene>
<dbReference type="RefSeq" id="WP_130968545.1">
    <property type="nucleotide sequence ID" value="NZ_SIXI01000005.1"/>
</dbReference>
<dbReference type="InterPro" id="IPR002937">
    <property type="entry name" value="Amino_oxidase"/>
</dbReference>
<organism evidence="3 4">
    <name type="scientific">Aquabacterium lacunae</name>
    <dbReference type="NCBI Taxonomy" id="2528630"/>
    <lineage>
        <taxon>Bacteria</taxon>
        <taxon>Pseudomonadati</taxon>
        <taxon>Pseudomonadota</taxon>
        <taxon>Betaproteobacteria</taxon>
        <taxon>Burkholderiales</taxon>
        <taxon>Aquabacterium</taxon>
    </lineage>
</organism>
<dbReference type="SUPFAM" id="SSF51905">
    <property type="entry name" value="FAD/NAD(P)-binding domain"/>
    <property type="match status" value="1"/>
</dbReference>
<feature type="chain" id="PRO_5020315666" evidence="1">
    <location>
        <begin position="20"/>
        <end position="483"/>
    </location>
</feature>
<comment type="caution">
    <text evidence="3">The sequence shown here is derived from an EMBL/GenBank/DDBJ whole genome shotgun (WGS) entry which is preliminary data.</text>
</comment>
<dbReference type="Proteomes" id="UP000292120">
    <property type="component" value="Unassembled WGS sequence"/>
</dbReference>
<dbReference type="Gene3D" id="1.10.405.20">
    <property type="match status" value="1"/>
</dbReference>
<feature type="signal peptide" evidence="1">
    <location>
        <begin position="1"/>
        <end position="19"/>
    </location>
</feature>
<sequence>MKRIAVVGSGIAGMGAALALTQAGGTRVTLFEAGTWLGGHAHTVDVTLPGPEGRPVTHGVDTGFLVFNERTYPNLIEMFAELEVPTAKSDMSFSVQVPEAQQRLSGVAGWLSGLQWCGSSLDTVFAQRRNLVSPRFWRMLSDLLRFNKVTTAMAVQGNDRRMAQPIADFLAEHRFGPEFRDAYLLPMVACIWSCPTEQMLQFPIGTLIRFCHNHGLLQVNNRPQWFTVAGGSREYVQRLTRRLTDVRLRTPIRRVVRLGEGGDGGVLVHTDDGPEVFDEVVMACHSDQALALLGEGATADERAVLGAIRYHDNVAVLHTDASLLPSQRKAWAAWNYERAAPDADDQHHVCLHYLLNVLQPLPFEQPVVVSLNPLRAPDPATVLASFDYAHPVFDLAAVQAQKQLPRIQGRHHVWFCGAWTGYGFHEDGLKSGREAAGGLLARLGRTTLQDAQRLADRYLVEDSPARAVGAADAGRAAPRQETV</sequence>
<dbReference type="EMBL" id="SIXI01000005">
    <property type="protein sequence ID" value="TBO29249.1"/>
    <property type="molecule type" value="Genomic_DNA"/>
</dbReference>
<dbReference type="InterPro" id="IPR036188">
    <property type="entry name" value="FAD/NAD-bd_sf"/>
</dbReference>
<evidence type="ECO:0000256" key="1">
    <source>
        <dbReference type="SAM" id="SignalP"/>
    </source>
</evidence>
<dbReference type="InterPro" id="IPR050464">
    <property type="entry name" value="Zeta_carotene_desat/Oxidored"/>
</dbReference>
<dbReference type="OrthoDB" id="20837at2"/>
<name>A0A4Q9H3H5_9BURK</name>
<evidence type="ECO:0000313" key="3">
    <source>
        <dbReference type="EMBL" id="TBO29249.1"/>
    </source>
</evidence>
<evidence type="ECO:0000259" key="2">
    <source>
        <dbReference type="Pfam" id="PF01593"/>
    </source>
</evidence>
<dbReference type="Gene3D" id="3.30.70.1990">
    <property type="match status" value="1"/>
</dbReference>
<feature type="domain" description="Amine oxidase" evidence="2">
    <location>
        <begin position="11"/>
        <end position="290"/>
    </location>
</feature>
<dbReference type="AlphaFoldDB" id="A0A4Q9H3H5"/>
<keyword evidence="1" id="KW-0732">Signal</keyword>
<dbReference type="PANTHER" id="PTHR42923">
    <property type="entry name" value="PROTOPORPHYRINOGEN OXIDASE"/>
    <property type="match status" value="1"/>
</dbReference>
<keyword evidence="4" id="KW-1185">Reference proteome</keyword>